<dbReference type="FunFam" id="1.20.120.1770:FF:000001">
    <property type="entry name" value="Cytochrome b reductase 1"/>
    <property type="match status" value="1"/>
</dbReference>
<feature type="transmembrane region" description="Helical" evidence="14">
    <location>
        <begin position="112"/>
        <end position="135"/>
    </location>
</feature>
<dbReference type="AlphaFoldDB" id="A0A1D6GSE1"/>
<feature type="transmembrane region" description="Helical" evidence="14">
    <location>
        <begin position="147"/>
        <end position="165"/>
    </location>
</feature>
<evidence type="ECO:0000256" key="10">
    <source>
        <dbReference type="ARBA" id="ARBA00023004"/>
    </source>
</evidence>
<dbReference type="GO" id="GO:0016020">
    <property type="term" value="C:membrane"/>
    <property type="evidence" value="ECO:0007669"/>
    <property type="project" value="UniProtKB-SubCell"/>
</dbReference>
<keyword evidence="9" id="KW-0560">Oxidoreductase</keyword>
<evidence type="ECO:0000256" key="5">
    <source>
        <dbReference type="ARBA" id="ARBA00022692"/>
    </source>
</evidence>
<keyword evidence="10" id="KW-0408">Iron</keyword>
<evidence type="ECO:0000256" key="1">
    <source>
        <dbReference type="ARBA" id="ARBA00001970"/>
    </source>
</evidence>
<keyword evidence="11 14" id="KW-0472">Membrane</keyword>
<feature type="transmembrane region" description="Helical" evidence="14">
    <location>
        <begin position="253"/>
        <end position="275"/>
    </location>
</feature>
<comment type="cofactor">
    <cofactor evidence="1">
        <name>heme b</name>
        <dbReference type="ChEBI" id="CHEBI:60344"/>
    </cofactor>
</comment>
<dbReference type="GO" id="GO:0016491">
    <property type="term" value="F:oxidoreductase activity"/>
    <property type="evidence" value="ECO:0007669"/>
    <property type="project" value="UniProtKB-KW"/>
</dbReference>
<evidence type="ECO:0000256" key="13">
    <source>
        <dbReference type="SAM" id="MobiDB-lite"/>
    </source>
</evidence>
<reference evidence="15" key="1">
    <citation type="submission" date="2015-12" db="EMBL/GenBank/DDBJ databases">
        <title>Update maize B73 reference genome by single molecule sequencing technologies.</title>
        <authorList>
            <consortium name="Maize Genome Sequencing Project"/>
            <person name="Ware D."/>
        </authorList>
    </citation>
    <scope>NUCLEOTIDE SEQUENCE</scope>
    <source>
        <tissue evidence="15">Seedling</tissue>
    </source>
</reference>
<evidence type="ECO:0000256" key="4">
    <source>
        <dbReference type="ARBA" id="ARBA00022617"/>
    </source>
</evidence>
<keyword evidence="6" id="KW-0479">Metal-binding</keyword>
<evidence type="ECO:0000256" key="8">
    <source>
        <dbReference type="ARBA" id="ARBA00022989"/>
    </source>
</evidence>
<accession>A0A1D6GSE1</accession>
<dbReference type="PANTHER" id="PTHR10106:SF42">
    <property type="entry name" value="OS10G0118800 PROTEIN"/>
    <property type="match status" value="1"/>
</dbReference>
<feature type="transmembrane region" description="Helical" evidence="14">
    <location>
        <begin position="185"/>
        <end position="208"/>
    </location>
</feature>
<proteinExistence type="predicted"/>
<comment type="function">
    <text evidence="12">Two-heme-containing cytochrome. Catalyzes ascorbate-dependent trans-membrane electron transfer by utilizing a concerted H(+)/e(-) transfer mechanism.</text>
</comment>
<dbReference type="Pfam" id="PF03188">
    <property type="entry name" value="Cytochrom_B561"/>
    <property type="match status" value="1"/>
</dbReference>
<accession>A0A3L6EN32</accession>
<dbReference type="GO" id="GO:0016787">
    <property type="term" value="F:hydrolase activity"/>
    <property type="evidence" value="ECO:0007669"/>
    <property type="project" value="UniProtKB-KW"/>
</dbReference>
<feature type="region of interest" description="Disordered" evidence="13">
    <location>
        <begin position="1"/>
        <end position="36"/>
    </location>
</feature>
<dbReference type="eggNOG" id="KOG1619">
    <property type="taxonomic scope" value="Eukaryota"/>
</dbReference>
<feature type="transmembrane region" description="Helical" evidence="14">
    <location>
        <begin position="69"/>
        <end position="92"/>
    </location>
</feature>
<keyword evidence="7" id="KW-0249">Electron transport</keyword>
<dbReference type="EMBL" id="CM000781">
    <property type="protein sequence ID" value="AQK65995.1"/>
    <property type="molecule type" value="Genomic_DNA"/>
</dbReference>
<dbReference type="OMA" id="MATICLY"/>
<evidence type="ECO:0000256" key="9">
    <source>
        <dbReference type="ARBA" id="ARBA00023002"/>
    </source>
</evidence>
<evidence type="ECO:0000313" key="15">
    <source>
        <dbReference type="EMBL" id="AQK65995.1"/>
    </source>
</evidence>
<comment type="subcellular location">
    <subcellularLocation>
        <location evidence="2">Membrane</location>
        <topology evidence="2">Multi-pass membrane protein</topology>
    </subcellularLocation>
</comment>
<dbReference type="CDD" id="cd08766">
    <property type="entry name" value="Cyt_b561_ACYB-1_like"/>
    <property type="match status" value="1"/>
</dbReference>
<keyword evidence="8 14" id="KW-1133">Transmembrane helix</keyword>
<evidence type="ECO:0000256" key="3">
    <source>
        <dbReference type="ARBA" id="ARBA00022448"/>
    </source>
</evidence>
<dbReference type="PANTHER" id="PTHR10106">
    <property type="entry name" value="CYTOCHROME B561-RELATED"/>
    <property type="match status" value="1"/>
</dbReference>
<dbReference type="SMART" id="SM00665">
    <property type="entry name" value="B561"/>
    <property type="match status" value="1"/>
</dbReference>
<name>A0A1D6GSE1_MAIZE</name>
<accession>A0A3L6EPK2</accession>
<protein>
    <submittedName>
        <fullName evidence="15">p-loop containing nucleoside triphosphate hydrolase superfamily protein</fullName>
    </submittedName>
</protein>
<evidence type="ECO:0000256" key="2">
    <source>
        <dbReference type="ARBA" id="ARBA00004141"/>
    </source>
</evidence>
<feature type="transmembrane region" description="Helical" evidence="14">
    <location>
        <begin position="220"/>
        <end position="247"/>
    </location>
</feature>
<sequence length="279" mass="30868">MNPPRIRHQDTPPNKPPYHIMPSRGGSGNTQRQQDPTVVVVAFAQPRRRTRRRRAIMPVKSSASFRMTALPMVVTAQLLAAAVLTLTLVWVLHFRGGVSWKPTSNPLFVYTAHPLFMVIGFIICTGEAVMAYRIVLGPRSAKKAVHLLLHLVALTFAAVGLYAAFKFHHDVGLPDIRSLHSWLGIATIALYGLQWLMAFVYFVFPGAVMTMRADYAPWHIFFGLAIFLMAICTAETGLAKFVSAFIAYPGEVFVVNFTGIAILMFGVAVVLAVILPSRY</sequence>
<dbReference type="ExpressionAtlas" id="A0A1D6GSE1">
    <property type="expression patterns" value="baseline and differential"/>
</dbReference>
<dbReference type="Gene3D" id="1.20.120.1770">
    <property type="match status" value="1"/>
</dbReference>
<gene>
    <name evidence="15" type="ORF">ZEAMMB73_Zm00001d014344</name>
</gene>
<dbReference type="GO" id="GO:0046872">
    <property type="term" value="F:metal ion binding"/>
    <property type="evidence" value="ECO:0007669"/>
    <property type="project" value="UniProtKB-KW"/>
</dbReference>
<dbReference type="InterPro" id="IPR006593">
    <property type="entry name" value="Cyt_b561/ferric_Rdtase_TM"/>
</dbReference>
<keyword evidence="5 14" id="KW-0812">Transmembrane</keyword>
<keyword evidence="15" id="KW-0378">Hydrolase</keyword>
<dbReference type="PROSITE" id="PS50939">
    <property type="entry name" value="CYTOCHROME_B561"/>
    <property type="match status" value="1"/>
</dbReference>
<keyword evidence="4" id="KW-0349">Heme</keyword>
<evidence type="ECO:0000256" key="6">
    <source>
        <dbReference type="ARBA" id="ARBA00022723"/>
    </source>
</evidence>
<evidence type="ECO:0000256" key="11">
    <source>
        <dbReference type="ARBA" id="ARBA00023136"/>
    </source>
</evidence>
<evidence type="ECO:0000256" key="12">
    <source>
        <dbReference type="ARBA" id="ARBA00053762"/>
    </source>
</evidence>
<keyword evidence="3" id="KW-0813">Transport</keyword>
<evidence type="ECO:0000256" key="14">
    <source>
        <dbReference type="SAM" id="Phobius"/>
    </source>
</evidence>
<organism evidence="15">
    <name type="scientific">Zea mays</name>
    <name type="common">Maize</name>
    <dbReference type="NCBI Taxonomy" id="4577"/>
    <lineage>
        <taxon>Eukaryota</taxon>
        <taxon>Viridiplantae</taxon>
        <taxon>Streptophyta</taxon>
        <taxon>Embryophyta</taxon>
        <taxon>Tracheophyta</taxon>
        <taxon>Spermatophyta</taxon>
        <taxon>Magnoliopsida</taxon>
        <taxon>Liliopsida</taxon>
        <taxon>Poales</taxon>
        <taxon>Poaceae</taxon>
        <taxon>PACMAD clade</taxon>
        <taxon>Panicoideae</taxon>
        <taxon>Andropogonodae</taxon>
        <taxon>Andropogoneae</taxon>
        <taxon>Tripsacinae</taxon>
        <taxon>Zea</taxon>
    </lineage>
</organism>
<evidence type="ECO:0000256" key="7">
    <source>
        <dbReference type="ARBA" id="ARBA00022982"/>
    </source>
</evidence>
<dbReference type="InterPro" id="IPR043205">
    <property type="entry name" value="CYB561/CYBRD1-like"/>
</dbReference>